<name>A0A0C3FBH7_PILCF</name>
<dbReference type="HOGENOM" id="CLU_1579466_0_0_1"/>
<gene>
    <name evidence="1" type="ORF">PILCRDRAFT_77181</name>
</gene>
<proteinExistence type="predicted"/>
<dbReference type="InterPro" id="IPR027417">
    <property type="entry name" value="P-loop_NTPase"/>
</dbReference>
<evidence type="ECO:0008006" key="3">
    <source>
        <dbReference type="Google" id="ProtNLM"/>
    </source>
</evidence>
<evidence type="ECO:0000313" key="2">
    <source>
        <dbReference type="Proteomes" id="UP000054166"/>
    </source>
</evidence>
<dbReference type="OrthoDB" id="432234at2759"/>
<accession>A0A0C3FBH7</accession>
<dbReference type="SUPFAM" id="SSF52540">
    <property type="entry name" value="P-loop containing nucleoside triphosphate hydrolases"/>
    <property type="match status" value="1"/>
</dbReference>
<dbReference type="Proteomes" id="UP000054166">
    <property type="component" value="Unassembled WGS sequence"/>
</dbReference>
<dbReference type="InParanoid" id="A0A0C3FBH7"/>
<sequence>MITENVAIKVKAVNGARGILKDIKYEVDEFGRRYASCVYVHVPNSDLSEYGLSDNIVPIVPISTTFRYKQPNGLHFSITRRQLPLIPVYAFTDYKVQGQLMERAIVDITYCSSLQSMYVMLSRVRSLKGIAILRKYPANKINQRLAQEFRNEFKRLKSLTSGNWGGPGMTGRSL</sequence>
<protein>
    <recommendedName>
        <fullName evidence="3">ATP-dependent DNA helicase</fullName>
    </recommendedName>
</protein>
<keyword evidence="2" id="KW-1185">Reference proteome</keyword>
<evidence type="ECO:0000313" key="1">
    <source>
        <dbReference type="EMBL" id="KIM77056.1"/>
    </source>
</evidence>
<dbReference type="EMBL" id="KN833029">
    <property type="protein sequence ID" value="KIM77056.1"/>
    <property type="molecule type" value="Genomic_DNA"/>
</dbReference>
<organism evidence="1 2">
    <name type="scientific">Piloderma croceum (strain F 1598)</name>
    <dbReference type="NCBI Taxonomy" id="765440"/>
    <lineage>
        <taxon>Eukaryota</taxon>
        <taxon>Fungi</taxon>
        <taxon>Dikarya</taxon>
        <taxon>Basidiomycota</taxon>
        <taxon>Agaricomycotina</taxon>
        <taxon>Agaricomycetes</taxon>
        <taxon>Agaricomycetidae</taxon>
        <taxon>Atheliales</taxon>
        <taxon>Atheliaceae</taxon>
        <taxon>Piloderma</taxon>
    </lineage>
</organism>
<reference evidence="1 2" key="1">
    <citation type="submission" date="2014-04" db="EMBL/GenBank/DDBJ databases">
        <authorList>
            <consortium name="DOE Joint Genome Institute"/>
            <person name="Kuo A."/>
            <person name="Tarkka M."/>
            <person name="Buscot F."/>
            <person name="Kohler A."/>
            <person name="Nagy L.G."/>
            <person name="Floudas D."/>
            <person name="Copeland A."/>
            <person name="Barry K.W."/>
            <person name="Cichocki N."/>
            <person name="Veneault-Fourrey C."/>
            <person name="LaButti K."/>
            <person name="Lindquist E.A."/>
            <person name="Lipzen A."/>
            <person name="Lundell T."/>
            <person name="Morin E."/>
            <person name="Murat C."/>
            <person name="Sun H."/>
            <person name="Tunlid A."/>
            <person name="Henrissat B."/>
            <person name="Grigoriev I.V."/>
            <person name="Hibbett D.S."/>
            <person name="Martin F."/>
            <person name="Nordberg H.P."/>
            <person name="Cantor M.N."/>
            <person name="Hua S.X."/>
        </authorList>
    </citation>
    <scope>NUCLEOTIDE SEQUENCE [LARGE SCALE GENOMIC DNA]</scope>
    <source>
        <strain evidence="1 2">F 1598</strain>
    </source>
</reference>
<dbReference type="AlphaFoldDB" id="A0A0C3FBH7"/>
<reference evidence="2" key="2">
    <citation type="submission" date="2015-01" db="EMBL/GenBank/DDBJ databases">
        <title>Evolutionary Origins and Diversification of the Mycorrhizal Mutualists.</title>
        <authorList>
            <consortium name="DOE Joint Genome Institute"/>
            <consortium name="Mycorrhizal Genomics Consortium"/>
            <person name="Kohler A."/>
            <person name="Kuo A."/>
            <person name="Nagy L.G."/>
            <person name="Floudas D."/>
            <person name="Copeland A."/>
            <person name="Barry K.W."/>
            <person name="Cichocki N."/>
            <person name="Veneault-Fourrey C."/>
            <person name="LaButti K."/>
            <person name="Lindquist E.A."/>
            <person name="Lipzen A."/>
            <person name="Lundell T."/>
            <person name="Morin E."/>
            <person name="Murat C."/>
            <person name="Riley R."/>
            <person name="Ohm R."/>
            <person name="Sun H."/>
            <person name="Tunlid A."/>
            <person name="Henrissat B."/>
            <person name="Grigoriev I.V."/>
            <person name="Hibbett D.S."/>
            <person name="Martin F."/>
        </authorList>
    </citation>
    <scope>NUCLEOTIDE SEQUENCE [LARGE SCALE GENOMIC DNA]</scope>
    <source>
        <strain evidence="2">F 1598</strain>
    </source>
</reference>